<gene>
    <name evidence="1" type="ORF">E6K81_03070</name>
</gene>
<sequence>MPAAEFLIQHLSRTLWDPVNPRQLGSLDSTLRARVNGEIYRFATAATLARFQREPRRWCGVVRDPVCGICFIPERSSPSIEWVDGPYFFACDSTRTEFCRNPVLYAIERDY</sequence>
<comment type="caution">
    <text evidence="1">The sequence shown here is derived from an EMBL/GenBank/DDBJ whole genome shotgun (WGS) entry which is preliminary data.</text>
</comment>
<evidence type="ECO:0000313" key="2">
    <source>
        <dbReference type="Proteomes" id="UP000319771"/>
    </source>
</evidence>
<protein>
    <submittedName>
        <fullName evidence="1">Uncharacterized protein</fullName>
    </submittedName>
</protein>
<organism evidence="1 2">
    <name type="scientific">Eiseniibacteriota bacterium</name>
    <dbReference type="NCBI Taxonomy" id="2212470"/>
    <lineage>
        <taxon>Bacteria</taxon>
        <taxon>Candidatus Eiseniibacteriota</taxon>
    </lineage>
</organism>
<reference evidence="1 2" key="1">
    <citation type="journal article" date="2019" name="Nat. Microbiol.">
        <title>Mediterranean grassland soil C-N compound turnover is dependent on rainfall and depth, and is mediated by genomically divergent microorganisms.</title>
        <authorList>
            <person name="Diamond S."/>
            <person name="Andeer P.F."/>
            <person name="Li Z."/>
            <person name="Crits-Christoph A."/>
            <person name="Burstein D."/>
            <person name="Anantharaman K."/>
            <person name="Lane K.R."/>
            <person name="Thomas B.C."/>
            <person name="Pan C."/>
            <person name="Northen T.R."/>
            <person name="Banfield J.F."/>
        </authorList>
    </citation>
    <scope>NUCLEOTIDE SEQUENCE [LARGE SCALE GENOMIC DNA]</scope>
    <source>
        <strain evidence="1">WS_11</strain>
    </source>
</reference>
<dbReference type="EMBL" id="VBPB01000044">
    <property type="protein sequence ID" value="TMQ73763.1"/>
    <property type="molecule type" value="Genomic_DNA"/>
</dbReference>
<evidence type="ECO:0000313" key="1">
    <source>
        <dbReference type="EMBL" id="TMQ73763.1"/>
    </source>
</evidence>
<accession>A0A538UD06</accession>
<name>A0A538UD06_UNCEI</name>
<dbReference type="Proteomes" id="UP000319771">
    <property type="component" value="Unassembled WGS sequence"/>
</dbReference>
<dbReference type="AlphaFoldDB" id="A0A538UD06"/>
<proteinExistence type="predicted"/>